<evidence type="ECO:0000313" key="1">
    <source>
        <dbReference type="EMBL" id="CAD9702688.1"/>
    </source>
</evidence>
<dbReference type="EMBL" id="HBHK01023853">
    <property type="protein sequence ID" value="CAD9702688.1"/>
    <property type="molecule type" value="Transcribed_RNA"/>
</dbReference>
<proteinExistence type="predicted"/>
<sequence>MAFFGLTQLGEQNYFHANSVFGTDLGLFNSHDFVVALDQLISVDGNKIMIKMIPQYLEKLYKGPLFPETDCGLIEECLAREFGIPTEDTDTFVSRDEFLQALEIAKTEVQKSAQERVYTPCEYNSNARFREATRRNERLQYGPKEKYMQTCTANQNYGWNVGVTEFAKLDAKCTKRYPKVSSEETTFADAMTAAGNC</sequence>
<organism evidence="1">
    <name type="scientific">Mucochytrium quahogii</name>
    <dbReference type="NCBI Taxonomy" id="96639"/>
    <lineage>
        <taxon>Eukaryota</taxon>
        <taxon>Sar</taxon>
        <taxon>Stramenopiles</taxon>
        <taxon>Bigyra</taxon>
        <taxon>Labyrinthulomycetes</taxon>
        <taxon>Thraustochytrida</taxon>
        <taxon>Thraustochytriidae</taxon>
        <taxon>Mucochytrium</taxon>
    </lineage>
</organism>
<dbReference type="AlphaFoldDB" id="A0A7S2SKI1"/>
<protein>
    <submittedName>
        <fullName evidence="1">Uncharacterized protein</fullName>
    </submittedName>
</protein>
<reference evidence="1" key="1">
    <citation type="submission" date="2021-01" db="EMBL/GenBank/DDBJ databases">
        <authorList>
            <person name="Corre E."/>
            <person name="Pelletier E."/>
            <person name="Niang G."/>
            <person name="Scheremetjew M."/>
            <person name="Finn R."/>
            <person name="Kale V."/>
            <person name="Holt S."/>
            <person name="Cochrane G."/>
            <person name="Meng A."/>
            <person name="Brown T."/>
            <person name="Cohen L."/>
        </authorList>
    </citation>
    <scope>NUCLEOTIDE SEQUENCE</scope>
    <source>
        <strain evidence="1">NY070348D</strain>
    </source>
</reference>
<name>A0A7S2SKI1_9STRA</name>
<gene>
    <name evidence="1" type="ORF">QSP1433_LOCUS15000</name>
</gene>
<accession>A0A7S2SKI1</accession>